<dbReference type="PANTHER" id="PTHR43689">
    <property type="entry name" value="HYDROLASE"/>
    <property type="match status" value="1"/>
</dbReference>
<dbReference type="Pfam" id="PF12697">
    <property type="entry name" value="Abhydrolase_6"/>
    <property type="match status" value="1"/>
</dbReference>
<dbReference type="OMA" id="RSMPMHL"/>
<dbReference type="Gramene" id="Kaladp0037s0219.1.v1.1">
    <property type="protein sequence ID" value="Kaladp0037s0219.1.v1.1"/>
    <property type="gene ID" value="Kaladp0037s0219.v1.1"/>
</dbReference>
<dbReference type="InterPro" id="IPR000073">
    <property type="entry name" value="AB_hydrolase_1"/>
</dbReference>
<dbReference type="EnsemblPlants" id="Kaladp0037s0219.1.v1.1">
    <property type="protein sequence ID" value="Kaladp0037s0219.1.v1.1"/>
    <property type="gene ID" value="Kaladp0037s0219.v1.1"/>
</dbReference>
<evidence type="ECO:0000313" key="3">
    <source>
        <dbReference type="EnsemblPlants" id="Kaladp0037s0219.1.v1.1"/>
    </source>
</evidence>
<reference evidence="3" key="1">
    <citation type="submission" date="2021-01" db="UniProtKB">
        <authorList>
            <consortium name="EnsemblPlants"/>
        </authorList>
    </citation>
    <scope>IDENTIFICATION</scope>
</reference>
<feature type="domain" description="AB hydrolase-1" evidence="2">
    <location>
        <begin position="92"/>
        <end position="408"/>
    </location>
</feature>
<dbReference type="AlphaFoldDB" id="A0A7N0THG9"/>
<evidence type="ECO:0000256" key="1">
    <source>
        <dbReference type="SAM" id="MobiDB-lite"/>
    </source>
</evidence>
<accession>A0A7N0THG9</accession>
<organism evidence="3 4">
    <name type="scientific">Kalanchoe fedtschenkoi</name>
    <name type="common">Lavender scallops</name>
    <name type="synonym">South American air plant</name>
    <dbReference type="NCBI Taxonomy" id="63787"/>
    <lineage>
        <taxon>Eukaryota</taxon>
        <taxon>Viridiplantae</taxon>
        <taxon>Streptophyta</taxon>
        <taxon>Embryophyta</taxon>
        <taxon>Tracheophyta</taxon>
        <taxon>Spermatophyta</taxon>
        <taxon>Magnoliopsida</taxon>
        <taxon>eudicotyledons</taxon>
        <taxon>Gunneridae</taxon>
        <taxon>Pentapetalae</taxon>
        <taxon>Saxifragales</taxon>
        <taxon>Crassulaceae</taxon>
        <taxon>Kalanchoe</taxon>
    </lineage>
</organism>
<dbReference type="PANTHER" id="PTHR43689:SF1">
    <property type="entry name" value="ALPHA_BETA-HYDROLASES SUPERFAMILY PROTEIN"/>
    <property type="match status" value="1"/>
</dbReference>
<name>A0A7N0THG9_KALFE</name>
<evidence type="ECO:0000313" key="4">
    <source>
        <dbReference type="Proteomes" id="UP000594263"/>
    </source>
</evidence>
<dbReference type="Gene3D" id="3.40.50.1820">
    <property type="entry name" value="alpha/beta hydrolase"/>
    <property type="match status" value="1"/>
</dbReference>
<dbReference type="GO" id="GO:0009941">
    <property type="term" value="C:chloroplast envelope"/>
    <property type="evidence" value="ECO:0007669"/>
    <property type="project" value="TreeGrafter"/>
</dbReference>
<feature type="region of interest" description="Disordered" evidence="1">
    <location>
        <begin position="1"/>
        <end position="31"/>
    </location>
</feature>
<dbReference type="InterPro" id="IPR029058">
    <property type="entry name" value="AB_hydrolase_fold"/>
</dbReference>
<protein>
    <recommendedName>
        <fullName evidence="2">AB hydrolase-1 domain-containing protein</fullName>
    </recommendedName>
</protein>
<dbReference type="Proteomes" id="UP000594263">
    <property type="component" value="Unplaced"/>
</dbReference>
<keyword evidence="4" id="KW-1185">Reference proteome</keyword>
<dbReference type="SUPFAM" id="SSF53474">
    <property type="entry name" value="alpha/beta-Hydrolases"/>
    <property type="match status" value="1"/>
</dbReference>
<sequence length="431" mass="47624">MSFLIARNSRDHASEFKASLPPPNADDGHEVKRRRRWTVAGIDQNELLDPELLADPDSRFAEFEGVHIHHKIYHHAEEPRDDRSGTIGIPMILLHGFGASVFSWSRVMKPLAELTGSEALSFDRPAFGLTSRVEYSGHSSSAASPDAKPLNPYSMPFSVLATLNFVHFLGAKQAILVGHSAGAYVAVNAYFKDPERVAALILVAPAILAPVQKSANKISSKNKHSSEDSSDSIENSVTKILRAFLKFAQYIKQPLRLIVEVVASVLTSLCRQTLSAILRSAIGVIMIRTLMDKFGIAAVRAGWYDPKQISEHIIEGYTKPLKAKNWDKALLEFTVSLLTDPGSKMEPPLRKRLHQISCPVLIITGDTDRIVPAWNAKRLQRAIPGSYLEIIKNCGHLPQEERAEEFIAVVDRFLKRTLGGSTQQLGEQAIA</sequence>
<evidence type="ECO:0000259" key="2">
    <source>
        <dbReference type="Pfam" id="PF12697"/>
    </source>
</evidence>
<proteinExistence type="predicted"/>